<feature type="compositionally biased region" description="Low complexity" evidence="5">
    <location>
        <begin position="183"/>
        <end position="193"/>
    </location>
</feature>
<evidence type="ECO:0000256" key="1">
    <source>
        <dbReference type="ARBA" id="ARBA00023015"/>
    </source>
</evidence>
<dbReference type="PANTHER" id="PTHR31069:SF12">
    <property type="entry name" value="TRANSCRIPTION FACTOR DOMAIN-CONTAINING PROTEIN"/>
    <property type="match status" value="1"/>
</dbReference>
<feature type="region of interest" description="Disordered" evidence="5">
    <location>
        <begin position="112"/>
        <end position="138"/>
    </location>
</feature>
<evidence type="ECO:0000256" key="2">
    <source>
        <dbReference type="ARBA" id="ARBA00023125"/>
    </source>
</evidence>
<dbReference type="Pfam" id="PF04082">
    <property type="entry name" value="Fungal_trans"/>
    <property type="match status" value="1"/>
</dbReference>
<keyword evidence="4" id="KW-0539">Nucleus</keyword>
<feature type="region of interest" description="Disordered" evidence="5">
    <location>
        <begin position="183"/>
        <end position="213"/>
    </location>
</feature>
<dbReference type="GO" id="GO:0008270">
    <property type="term" value="F:zinc ion binding"/>
    <property type="evidence" value="ECO:0007669"/>
    <property type="project" value="InterPro"/>
</dbReference>
<sequence>MSEHFNGNIALTIEPSTTTTTNVKPMRKRSRTSLVCGNCRRKKVRCDKQYPCSNCVKSKCIDTCHYDNSTSNNTDSTATKMAPTPLPSQLDSAPSLPYVSSAKNPIVFANQKHKKQKVHHHNHSHHTNTSPQQHHQQEPVALELQPTLTQAPGTASSAANDQVTISLSELTSLKERLQNIESSIIKNNSSPTSPQRPPPQTLLQPPTPSHSQVNTHYSFAETMRKASTPGVLPPLIASAWSPGPSDSNIFNQGIPSSTSQPVSGRLSTSYNISNTRSQSPPGGAIQLPPLMFNSKQSSMNYPAGFSPTNRPVTHNGIVSEDNTPTYSATANNSQIRPGYGNSTDSSPNFPIADRPREETLLGYNPYLNDEDTINFYEDYTSVYIKEPHRRVNFGPFAWSSLMRRDKALTVLWDYVAKKKEKDSSQTLVFAEVNHEITQENNAVVAGESTETDASFKKRALETDGYTDMIPYNNILKARIAQQEKPQEQVMTQKEQLNKNCLRLGLTFYEGQIDRELMLIDKIQFILPKQKVIWKLIDRFFTWVYPFMPFVDEEDFRESISKIIGPEGYEDAKISEIKVEKRLDLAVIGTLLVMLRLSYLSLFSNKTSVNEERLNSADPCEHSQCVKYLLQNPISINTVDVSQCCLYQFQILRKTSLPVLQLAFYLRLYHTYAPEDGDGADGGDSQTLNAVLIQMAYSLGLNREPDNFPDVLNNKKQNHLCRKIWHYLVLGDIHNSYSFGSPTAIDPNSYDTKFPFHEEGNENLRDKTLDRFVTSCFFPTYIRLYEILTAILKLVLNVPGRTKVGELCKLLSEFEVLMAQKYGSLADCLNPPTKDTHIFARNFPTKFYISLKTFLVAVYYHIFLHYEATNLELSFFYLKKIIKIACTDMMPHYFELLGNSEVICDMMINPKLEQIIHKLNQINLAMIVRVNFMIYQCRSQPDHDVRCSSDPQYFAYYKELCKFSSCVTRCAEVSVAAVSKLSNRYYYAWRITKSHTYLLKIVTNMDFYADEYKNHNDKLNLSTYSVDQIEELVGMCEGALAKLGKQCLIGKSFCKEAEYKLQKSSNSISTASSTFSNNDTPLEIASTVDTDSSSYDNNNNPNNANNDKNNDTFANEFGLNFNNSEEIDKLWIQMLSMKHETTGLSSAPGGPVAPPTPSSLSRRQSYAPTPMTGSFRSQFTGNNVAPTPAKYGTPGLPDLFNGMDVDESVPFDMFGDLPFDQLFSF</sequence>
<evidence type="ECO:0000256" key="5">
    <source>
        <dbReference type="SAM" id="MobiDB-lite"/>
    </source>
</evidence>
<keyword evidence="3" id="KW-0804">Transcription</keyword>
<feature type="compositionally biased region" description="Basic residues" evidence="5">
    <location>
        <begin position="112"/>
        <end position="126"/>
    </location>
</feature>
<dbReference type="OrthoDB" id="4159781at2759"/>
<accession>A0A8J5UP93</accession>
<keyword evidence="8" id="KW-1185">Reference proteome</keyword>
<feature type="region of interest" description="Disordered" evidence="5">
    <location>
        <begin position="1087"/>
        <end position="1110"/>
    </location>
</feature>
<dbReference type="GO" id="GO:0006351">
    <property type="term" value="P:DNA-templated transcription"/>
    <property type="evidence" value="ECO:0007669"/>
    <property type="project" value="InterPro"/>
</dbReference>
<reference evidence="7 8" key="1">
    <citation type="journal article" date="2021" name="DNA Res.">
        <title>Genome analysis of Candida subhashii reveals its hybrid nature and dual mitochondrial genome conformations.</title>
        <authorList>
            <person name="Mixao V."/>
            <person name="Hegedusova E."/>
            <person name="Saus E."/>
            <person name="Pryszcz L.P."/>
            <person name="Cillingova A."/>
            <person name="Nosek J."/>
            <person name="Gabaldon T."/>
        </authorList>
    </citation>
    <scope>NUCLEOTIDE SEQUENCE [LARGE SCALE GENOMIC DNA]</scope>
    <source>
        <strain evidence="7 8">CBS 10753</strain>
    </source>
</reference>
<dbReference type="CDD" id="cd12148">
    <property type="entry name" value="fungal_TF_MHR"/>
    <property type="match status" value="1"/>
</dbReference>
<dbReference type="InterPro" id="IPR001138">
    <property type="entry name" value="Zn2Cys6_DnaBD"/>
</dbReference>
<evidence type="ECO:0000256" key="4">
    <source>
        <dbReference type="ARBA" id="ARBA00023242"/>
    </source>
</evidence>
<dbReference type="InterPro" id="IPR050675">
    <property type="entry name" value="OAF3"/>
</dbReference>
<dbReference type="Pfam" id="PF00172">
    <property type="entry name" value="Zn_clus"/>
    <property type="match status" value="1"/>
</dbReference>
<dbReference type="SMART" id="SM00906">
    <property type="entry name" value="Fungal_trans"/>
    <property type="match status" value="1"/>
</dbReference>
<dbReference type="GO" id="GO:0045944">
    <property type="term" value="P:positive regulation of transcription by RNA polymerase II"/>
    <property type="evidence" value="ECO:0007669"/>
    <property type="project" value="TreeGrafter"/>
</dbReference>
<dbReference type="PROSITE" id="PS00463">
    <property type="entry name" value="ZN2_CY6_FUNGAL_1"/>
    <property type="match status" value="1"/>
</dbReference>
<dbReference type="SMART" id="SM00066">
    <property type="entry name" value="GAL4"/>
    <property type="match status" value="1"/>
</dbReference>
<keyword evidence="2" id="KW-0238">DNA-binding</keyword>
<gene>
    <name evidence="7" type="ORF">J8A68_002365</name>
</gene>
<dbReference type="AlphaFoldDB" id="A0A8J5UP93"/>
<keyword evidence="1" id="KW-0805">Transcription regulation</keyword>
<feature type="region of interest" description="Disordered" evidence="5">
    <location>
        <begin position="321"/>
        <end position="348"/>
    </location>
</feature>
<dbReference type="GO" id="GO:0000978">
    <property type="term" value="F:RNA polymerase II cis-regulatory region sequence-specific DNA binding"/>
    <property type="evidence" value="ECO:0007669"/>
    <property type="project" value="TreeGrafter"/>
</dbReference>
<evidence type="ECO:0000313" key="8">
    <source>
        <dbReference type="Proteomes" id="UP000694255"/>
    </source>
</evidence>
<evidence type="ECO:0000256" key="3">
    <source>
        <dbReference type="ARBA" id="ARBA00023163"/>
    </source>
</evidence>
<dbReference type="CDD" id="cd00067">
    <property type="entry name" value="GAL4"/>
    <property type="match status" value="1"/>
</dbReference>
<dbReference type="GeneID" id="73469166"/>
<dbReference type="InterPro" id="IPR007219">
    <property type="entry name" value="XnlR_reg_dom"/>
</dbReference>
<proteinExistence type="predicted"/>
<organism evidence="7 8">
    <name type="scientific">[Candida] subhashii</name>
    <dbReference type="NCBI Taxonomy" id="561895"/>
    <lineage>
        <taxon>Eukaryota</taxon>
        <taxon>Fungi</taxon>
        <taxon>Dikarya</taxon>
        <taxon>Ascomycota</taxon>
        <taxon>Saccharomycotina</taxon>
        <taxon>Pichiomycetes</taxon>
        <taxon>Debaryomycetaceae</taxon>
        <taxon>Spathaspora</taxon>
    </lineage>
</organism>
<evidence type="ECO:0000313" key="7">
    <source>
        <dbReference type="EMBL" id="KAG7664111.1"/>
    </source>
</evidence>
<feature type="region of interest" description="Disordered" evidence="5">
    <location>
        <begin position="1141"/>
        <end position="1189"/>
    </location>
</feature>
<dbReference type="RefSeq" id="XP_049264343.1">
    <property type="nucleotide sequence ID" value="XM_049406107.1"/>
</dbReference>
<comment type="caution">
    <text evidence="7">The sequence shown here is derived from an EMBL/GenBank/DDBJ whole genome shotgun (WGS) entry which is preliminary data.</text>
</comment>
<name>A0A8J5UP93_9ASCO</name>
<feature type="compositionally biased region" description="Pro residues" evidence="5">
    <location>
        <begin position="194"/>
        <end position="208"/>
    </location>
</feature>
<dbReference type="GO" id="GO:0005634">
    <property type="term" value="C:nucleus"/>
    <property type="evidence" value="ECO:0007669"/>
    <property type="project" value="TreeGrafter"/>
</dbReference>
<protein>
    <submittedName>
        <fullName evidence="7">MRR1</fullName>
    </submittedName>
</protein>
<dbReference type="PROSITE" id="PS50048">
    <property type="entry name" value="ZN2_CY6_FUNGAL_2"/>
    <property type="match status" value="1"/>
</dbReference>
<feature type="compositionally biased region" description="Polar residues" evidence="5">
    <location>
        <begin position="1157"/>
        <end position="1184"/>
    </location>
</feature>
<dbReference type="Proteomes" id="UP000694255">
    <property type="component" value="Unassembled WGS sequence"/>
</dbReference>
<evidence type="ECO:0000259" key="6">
    <source>
        <dbReference type="PROSITE" id="PS50048"/>
    </source>
</evidence>
<dbReference type="GO" id="GO:0000981">
    <property type="term" value="F:DNA-binding transcription factor activity, RNA polymerase II-specific"/>
    <property type="evidence" value="ECO:0007669"/>
    <property type="project" value="InterPro"/>
</dbReference>
<dbReference type="PANTHER" id="PTHR31069">
    <property type="entry name" value="OLEATE-ACTIVATED TRANSCRIPTION FACTOR 1-RELATED"/>
    <property type="match status" value="1"/>
</dbReference>
<dbReference type="EMBL" id="JAGSYN010000107">
    <property type="protein sequence ID" value="KAG7664111.1"/>
    <property type="molecule type" value="Genomic_DNA"/>
</dbReference>
<feature type="domain" description="Zn(2)-C6 fungal-type" evidence="6">
    <location>
        <begin position="35"/>
        <end position="66"/>
    </location>
</feature>